<dbReference type="RefSeq" id="WP_344899685.1">
    <property type="nucleotide sequence ID" value="NZ_BAAAWD010000014.1"/>
</dbReference>
<accession>A0ABN3Y6K9</accession>
<feature type="compositionally biased region" description="Basic and acidic residues" evidence="1">
    <location>
        <begin position="29"/>
        <end position="40"/>
    </location>
</feature>
<sequence length="227" mass="23184">MSSGHSEGPSTNPDDWKSPYGTGPGPASGDDRLAYDRERSSQGYSSGHDRDLGDPAHTGQGYGAPAYADQGYGAHERADQGYGQGHPGQAYTDQAYTGHGQASGYGDGGYTRPDHGSYPGGYGQGYVAQPYGAGHDPVASRNAEGVRTHAIIVLAVGIVLSLSCFLSIGGLVSAVLSGIALGKVDSDARGARGLLRWAWISIGVNVGLLVLGVAAFIVAGLNDAFSA</sequence>
<feature type="transmembrane region" description="Helical" evidence="2">
    <location>
        <begin position="150"/>
        <end position="176"/>
    </location>
</feature>
<comment type="caution">
    <text evidence="3">The sequence shown here is derived from an EMBL/GenBank/DDBJ whole genome shotgun (WGS) entry which is preliminary data.</text>
</comment>
<keyword evidence="2" id="KW-1133">Transmembrane helix</keyword>
<keyword evidence="2" id="KW-0812">Transmembrane</keyword>
<reference evidence="3 4" key="1">
    <citation type="journal article" date="2019" name="Int. J. Syst. Evol. Microbiol.">
        <title>The Global Catalogue of Microorganisms (GCM) 10K type strain sequencing project: providing services to taxonomists for standard genome sequencing and annotation.</title>
        <authorList>
            <consortium name="The Broad Institute Genomics Platform"/>
            <consortium name="The Broad Institute Genome Sequencing Center for Infectious Disease"/>
            <person name="Wu L."/>
            <person name="Ma J."/>
        </authorList>
    </citation>
    <scope>NUCLEOTIDE SEQUENCE [LARGE SCALE GENOMIC DNA]</scope>
    <source>
        <strain evidence="3 4">JCM 3106</strain>
    </source>
</reference>
<evidence type="ECO:0000313" key="3">
    <source>
        <dbReference type="EMBL" id="GAA3020741.1"/>
    </source>
</evidence>
<organism evidence="3 4">
    <name type="scientific">Streptosporangium longisporum</name>
    <dbReference type="NCBI Taxonomy" id="46187"/>
    <lineage>
        <taxon>Bacteria</taxon>
        <taxon>Bacillati</taxon>
        <taxon>Actinomycetota</taxon>
        <taxon>Actinomycetes</taxon>
        <taxon>Streptosporangiales</taxon>
        <taxon>Streptosporangiaceae</taxon>
        <taxon>Streptosporangium</taxon>
    </lineage>
</organism>
<evidence type="ECO:0000256" key="2">
    <source>
        <dbReference type="SAM" id="Phobius"/>
    </source>
</evidence>
<gene>
    <name evidence="3" type="ORF">GCM10017559_51540</name>
</gene>
<feature type="compositionally biased region" description="Polar residues" evidence="1">
    <location>
        <begin position="1"/>
        <end position="13"/>
    </location>
</feature>
<dbReference type="EMBL" id="BAAAWD010000014">
    <property type="protein sequence ID" value="GAA3020741.1"/>
    <property type="molecule type" value="Genomic_DNA"/>
</dbReference>
<evidence type="ECO:0008006" key="5">
    <source>
        <dbReference type="Google" id="ProtNLM"/>
    </source>
</evidence>
<proteinExistence type="predicted"/>
<dbReference type="Proteomes" id="UP001499930">
    <property type="component" value="Unassembled WGS sequence"/>
</dbReference>
<name>A0ABN3Y6K9_9ACTN</name>
<keyword evidence="4" id="KW-1185">Reference proteome</keyword>
<protein>
    <recommendedName>
        <fullName evidence="5">DUF4190 domain-containing protein</fullName>
    </recommendedName>
</protein>
<evidence type="ECO:0000313" key="4">
    <source>
        <dbReference type="Proteomes" id="UP001499930"/>
    </source>
</evidence>
<keyword evidence="2" id="KW-0472">Membrane</keyword>
<feature type="transmembrane region" description="Helical" evidence="2">
    <location>
        <begin position="197"/>
        <end position="221"/>
    </location>
</feature>
<feature type="region of interest" description="Disordered" evidence="1">
    <location>
        <begin position="1"/>
        <end position="114"/>
    </location>
</feature>
<evidence type="ECO:0000256" key="1">
    <source>
        <dbReference type="SAM" id="MobiDB-lite"/>
    </source>
</evidence>